<keyword evidence="2" id="KW-0808">Transferase</keyword>
<dbReference type="InterPro" id="IPR010280">
    <property type="entry name" value="U5_MeTrfase_fam"/>
</dbReference>
<keyword evidence="1" id="KW-0489">Methyltransferase</keyword>
<reference evidence="6" key="1">
    <citation type="submission" date="2020-05" db="EMBL/GenBank/DDBJ databases">
        <authorList>
            <person name="Chiriac C."/>
            <person name="Salcher M."/>
            <person name="Ghai R."/>
            <person name="Kavagutti S V."/>
        </authorList>
    </citation>
    <scope>NUCLEOTIDE SEQUENCE</scope>
</reference>
<proteinExistence type="predicted"/>
<dbReference type="Gene3D" id="3.40.50.150">
    <property type="entry name" value="Vaccinia Virus protein VP39"/>
    <property type="match status" value="2"/>
</dbReference>
<dbReference type="PROSITE" id="PS50926">
    <property type="entry name" value="TRAM"/>
    <property type="match status" value="1"/>
</dbReference>
<dbReference type="Pfam" id="PF05958">
    <property type="entry name" value="tRNA_U5-meth_tr"/>
    <property type="match status" value="1"/>
</dbReference>
<name>A0A6J6U8X7_9ZZZZ</name>
<evidence type="ECO:0000313" key="6">
    <source>
        <dbReference type="EMBL" id="CAB4755037.1"/>
    </source>
</evidence>
<dbReference type="SUPFAM" id="SSF50249">
    <property type="entry name" value="Nucleic acid-binding proteins"/>
    <property type="match status" value="1"/>
</dbReference>
<accession>A0A6J6U8X7</accession>
<evidence type="ECO:0000256" key="1">
    <source>
        <dbReference type="ARBA" id="ARBA00022603"/>
    </source>
</evidence>
<dbReference type="InterPro" id="IPR012340">
    <property type="entry name" value="NA-bd_OB-fold"/>
</dbReference>
<feature type="domain" description="TRAM" evidence="5">
    <location>
        <begin position="34"/>
        <end position="92"/>
    </location>
</feature>
<sequence length="434" mass="46469">MPEAMSSANLRSSDAGNGSGGRHPEPRQRPVKTPVHVGEEAVVDIGPVAHGGHFIAHLSGHTVFVRHTLPGERVRIAITDVSSKIVRADAIEIIDPSPDRVKAPCQWARPGGCGGCDFQHVGRAAQLALKTQVVRESMARYAGLPDLDLEVMSLPAGEGDDGLHWRTRVRWTVDASGRPGLLANRTHDVVPVDECLLASPAIAALAIPTKRYPGARDVSTVEGDEGRVSVVADGVLKTGKQRIEQRVRDREWRVDTGSFWQIHPKAAETLAGAVLELGRPAPGEHWWDLYSGVGLFSAFLAESVGVTGVVHAVESGSSAVRDARRSLHDLAQVTLHHADALRWLRAADERPDGIVLDPPRAGAGSDVVRAIAGARPRVVVYVACDPVALARDIALFASVGYRVAGIRAYDTFPMTHHVETVAALVPVEMVHPIS</sequence>
<evidence type="ECO:0000259" key="5">
    <source>
        <dbReference type="PROSITE" id="PS50926"/>
    </source>
</evidence>
<dbReference type="PANTHER" id="PTHR11061:SF30">
    <property type="entry name" value="TRNA (URACIL(54)-C(5))-METHYLTRANSFERASE"/>
    <property type="match status" value="1"/>
</dbReference>
<gene>
    <name evidence="6" type="ORF">UFOPK2810_01026</name>
</gene>
<dbReference type="InterPro" id="IPR029063">
    <property type="entry name" value="SAM-dependent_MTases_sf"/>
</dbReference>
<dbReference type="CDD" id="cd02440">
    <property type="entry name" value="AdoMet_MTases"/>
    <property type="match status" value="1"/>
</dbReference>
<feature type="region of interest" description="Disordered" evidence="4">
    <location>
        <begin position="1"/>
        <end position="34"/>
    </location>
</feature>
<organism evidence="6">
    <name type="scientific">freshwater metagenome</name>
    <dbReference type="NCBI Taxonomy" id="449393"/>
    <lineage>
        <taxon>unclassified sequences</taxon>
        <taxon>metagenomes</taxon>
        <taxon>ecological metagenomes</taxon>
    </lineage>
</organism>
<evidence type="ECO:0000256" key="2">
    <source>
        <dbReference type="ARBA" id="ARBA00022679"/>
    </source>
</evidence>
<evidence type="ECO:0000256" key="3">
    <source>
        <dbReference type="ARBA" id="ARBA00022691"/>
    </source>
</evidence>
<feature type="compositionally biased region" description="Polar residues" evidence="4">
    <location>
        <begin position="1"/>
        <end position="16"/>
    </location>
</feature>
<evidence type="ECO:0000256" key="4">
    <source>
        <dbReference type="SAM" id="MobiDB-lite"/>
    </source>
</evidence>
<keyword evidence="3" id="KW-0949">S-adenosyl-L-methionine</keyword>
<dbReference type="InterPro" id="IPR002792">
    <property type="entry name" value="TRAM_dom"/>
</dbReference>
<dbReference type="Gene3D" id="2.40.50.140">
    <property type="entry name" value="Nucleic acid-binding proteins"/>
    <property type="match status" value="1"/>
</dbReference>
<dbReference type="SUPFAM" id="SSF53335">
    <property type="entry name" value="S-adenosyl-L-methionine-dependent methyltransferases"/>
    <property type="match status" value="1"/>
</dbReference>
<dbReference type="EMBL" id="CAEZYZ010000168">
    <property type="protein sequence ID" value="CAB4755037.1"/>
    <property type="molecule type" value="Genomic_DNA"/>
</dbReference>
<dbReference type="GO" id="GO:0070041">
    <property type="term" value="F:rRNA (uridine-C5-)-methyltransferase activity"/>
    <property type="evidence" value="ECO:0007669"/>
    <property type="project" value="TreeGrafter"/>
</dbReference>
<dbReference type="AlphaFoldDB" id="A0A6J6U8X7"/>
<dbReference type="GO" id="GO:0070475">
    <property type="term" value="P:rRNA base methylation"/>
    <property type="evidence" value="ECO:0007669"/>
    <property type="project" value="TreeGrafter"/>
</dbReference>
<protein>
    <submittedName>
        <fullName evidence="6">Unannotated protein</fullName>
    </submittedName>
</protein>
<dbReference type="PANTHER" id="PTHR11061">
    <property type="entry name" value="RNA M5U METHYLTRANSFERASE"/>
    <property type="match status" value="1"/>
</dbReference>
<dbReference type="Pfam" id="PF01938">
    <property type="entry name" value="TRAM"/>
    <property type="match status" value="1"/>
</dbReference>
<dbReference type="Gene3D" id="2.40.50.1070">
    <property type="match status" value="1"/>
</dbReference>
<dbReference type="PROSITE" id="PS51687">
    <property type="entry name" value="SAM_MT_RNA_M5U"/>
    <property type="match status" value="1"/>
</dbReference>